<dbReference type="Proteomes" id="UP000192903">
    <property type="component" value="Unassembled WGS sequence"/>
</dbReference>
<dbReference type="PROSITE" id="PS50893">
    <property type="entry name" value="ABC_TRANSPORTER_2"/>
    <property type="match status" value="1"/>
</dbReference>
<evidence type="ECO:0000256" key="3">
    <source>
        <dbReference type="ARBA" id="ARBA00022448"/>
    </source>
</evidence>
<evidence type="ECO:0000256" key="5">
    <source>
        <dbReference type="ARBA" id="ARBA00022741"/>
    </source>
</evidence>
<accession>A0A1X7FVN4</accession>
<evidence type="ECO:0000256" key="2">
    <source>
        <dbReference type="ARBA" id="ARBA00005417"/>
    </source>
</evidence>
<comment type="similarity">
    <text evidence="2">Belongs to the ABC transporter superfamily.</text>
</comment>
<dbReference type="CDD" id="cd03257">
    <property type="entry name" value="ABC_NikE_OppD_transporters"/>
    <property type="match status" value="1"/>
</dbReference>
<feature type="region of interest" description="Disordered" evidence="8">
    <location>
        <begin position="1"/>
        <end position="26"/>
    </location>
</feature>
<dbReference type="PROSITE" id="PS00211">
    <property type="entry name" value="ABC_TRANSPORTER_1"/>
    <property type="match status" value="1"/>
</dbReference>
<dbReference type="PANTHER" id="PTHR43297:SF2">
    <property type="entry name" value="DIPEPTIDE TRANSPORT ATP-BINDING PROTEIN DPPD"/>
    <property type="match status" value="1"/>
</dbReference>
<dbReference type="Pfam" id="PF08352">
    <property type="entry name" value="oligo_HPY"/>
    <property type="match status" value="1"/>
</dbReference>
<feature type="domain" description="ABC transporter" evidence="9">
    <location>
        <begin position="32"/>
        <end position="278"/>
    </location>
</feature>
<dbReference type="InterPro" id="IPR003593">
    <property type="entry name" value="AAA+_ATPase"/>
</dbReference>
<dbReference type="EMBL" id="FXAF01000008">
    <property type="protein sequence ID" value="SMF58949.1"/>
    <property type="molecule type" value="Genomic_DNA"/>
</dbReference>
<keyword evidence="4" id="KW-1003">Cell membrane</keyword>
<evidence type="ECO:0000256" key="8">
    <source>
        <dbReference type="SAM" id="MobiDB-lite"/>
    </source>
</evidence>
<keyword evidence="5" id="KW-0547">Nucleotide-binding</keyword>
<evidence type="ECO:0000313" key="10">
    <source>
        <dbReference type="EMBL" id="SMF58949.1"/>
    </source>
</evidence>
<dbReference type="SUPFAM" id="SSF52540">
    <property type="entry name" value="P-loop containing nucleoside triphosphate hydrolases"/>
    <property type="match status" value="1"/>
</dbReference>
<organism evidence="10 11">
    <name type="scientific">Xaviernesmea oryzae</name>
    <dbReference type="NCBI Taxonomy" id="464029"/>
    <lineage>
        <taxon>Bacteria</taxon>
        <taxon>Pseudomonadati</taxon>
        <taxon>Pseudomonadota</taxon>
        <taxon>Alphaproteobacteria</taxon>
        <taxon>Hyphomicrobiales</taxon>
        <taxon>Rhizobiaceae</taxon>
        <taxon>Rhizobium/Agrobacterium group</taxon>
        <taxon>Xaviernesmea</taxon>
    </lineage>
</organism>
<gene>
    <name evidence="10" type="ORF">SAMN02982989_0866</name>
</gene>
<dbReference type="InterPro" id="IPR017871">
    <property type="entry name" value="ABC_transporter-like_CS"/>
</dbReference>
<evidence type="ECO:0000256" key="6">
    <source>
        <dbReference type="ARBA" id="ARBA00022840"/>
    </source>
</evidence>
<sequence>MTTLEVEALSAGPNRQRTPVPRPPTPQAETVLTVDGLTVGTARADLVIDVSIEVRAGETLCLVGESGCGKSLTCLAAMGLTPEPLTRKAGQISFLGDDLSRLNENQLADIRGRDMAMIFQDAMAALNPVRRVGMQIAEVLVVHRGLTWRQAEKQAIDLLASVEIADPQSRAKAYPHQLSGGMCQRVMIAMALACRPKLLIADEATTALDVTTQAQILKLMRELQAETGAAMIFVTHDLGVVAEIADRVAVMYSGRVVENAVVDDLFEGPQHPYTRGLMACRLHAASESHGRIAAIEGTVPSPARRPEGCSFRLRCPHAAEQCIEPPALRPVRGGHWAACHFAGDFA</sequence>
<reference evidence="11" key="1">
    <citation type="submission" date="2017-04" db="EMBL/GenBank/DDBJ databases">
        <authorList>
            <person name="Varghese N."/>
            <person name="Submissions S."/>
        </authorList>
    </citation>
    <scope>NUCLEOTIDE SEQUENCE [LARGE SCALE GENOMIC DNA]</scope>
    <source>
        <strain evidence="11">B4P</strain>
    </source>
</reference>
<dbReference type="GO" id="GO:0005524">
    <property type="term" value="F:ATP binding"/>
    <property type="evidence" value="ECO:0007669"/>
    <property type="project" value="UniProtKB-KW"/>
</dbReference>
<dbReference type="InterPro" id="IPR003439">
    <property type="entry name" value="ABC_transporter-like_ATP-bd"/>
</dbReference>
<dbReference type="AlphaFoldDB" id="A0A1X7FVN4"/>
<dbReference type="FunFam" id="3.40.50.300:FF:000016">
    <property type="entry name" value="Oligopeptide ABC transporter ATP-binding component"/>
    <property type="match status" value="1"/>
</dbReference>
<dbReference type="InterPro" id="IPR027417">
    <property type="entry name" value="P-loop_NTPase"/>
</dbReference>
<dbReference type="GO" id="GO:0055085">
    <property type="term" value="P:transmembrane transport"/>
    <property type="evidence" value="ECO:0007669"/>
    <property type="project" value="UniProtKB-ARBA"/>
</dbReference>
<evidence type="ECO:0000256" key="1">
    <source>
        <dbReference type="ARBA" id="ARBA00004417"/>
    </source>
</evidence>
<keyword evidence="3" id="KW-0813">Transport</keyword>
<proteinExistence type="inferred from homology"/>
<comment type="subcellular location">
    <subcellularLocation>
        <location evidence="1">Cell inner membrane</location>
        <topology evidence="1">Peripheral membrane protein</topology>
    </subcellularLocation>
</comment>
<dbReference type="InterPro" id="IPR013563">
    <property type="entry name" value="Oligopep_ABC_C"/>
</dbReference>
<protein>
    <submittedName>
        <fullName evidence="10">Peptide/nickel transport system ATP-binding protein</fullName>
    </submittedName>
</protein>
<dbReference type="PANTHER" id="PTHR43297">
    <property type="entry name" value="OLIGOPEPTIDE TRANSPORT ATP-BINDING PROTEIN APPD"/>
    <property type="match status" value="1"/>
</dbReference>
<dbReference type="GO" id="GO:0015833">
    <property type="term" value="P:peptide transport"/>
    <property type="evidence" value="ECO:0007669"/>
    <property type="project" value="InterPro"/>
</dbReference>
<dbReference type="Gene3D" id="3.40.50.300">
    <property type="entry name" value="P-loop containing nucleotide triphosphate hydrolases"/>
    <property type="match status" value="1"/>
</dbReference>
<evidence type="ECO:0000259" key="9">
    <source>
        <dbReference type="PROSITE" id="PS50893"/>
    </source>
</evidence>
<dbReference type="GO" id="GO:0005886">
    <property type="term" value="C:plasma membrane"/>
    <property type="evidence" value="ECO:0007669"/>
    <property type="project" value="UniProtKB-SubCell"/>
</dbReference>
<evidence type="ECO:0000256" key="7">
    <source>
        <dbReference type="ARBA" id="ARBA00023136"/>
    </source>
</evidence>
<keyword evidence="7" id="KW-0472">Membrane</keyword>
<dbReference type="SMART" id="SM00382">
    <property type="entry name" value="AAA"/>
    <property type="match status" value="1"/>
</dbReference>
<dbReference type="NCBIfam" id="TIGR01727">
    <property type="entry name" value="oligo_HPY"/>
    <property type="match status" value="1"/>
</dbReference>
<dbReference type="Pfam" id="PF00005">
    <property type="entry name" value="ABC_tran"/>
    <property type="match status" value="1"/>
</dbReference>
<dbReference type="InterPro" id="IPR050388">
    <property type="entry name" value="ABC_Ni/Peptide_Import"/>
</dbReference>
<keyword evidence="6 10" id="KW-0067">ATP-binding</keyword>
<dbReference type="GO" id="GO:0016887">
    <property type="term" value="F:ATP hydrolysis activity"/>
    <property type="evidence" value="ECO:0007669"/>
    <property type="project" value="InterPro"/>
</dbReference>
<evidence type="ECO:0000313" key="11">
    <source>
        <dbReference type="Proteomes" id="UP000192903"/>
    </source>
</evidence>
<keyword evidence="11" id="KW-1185">Reference proteome</keyword>
<dbReference type="STRING" id="464029.SAMN02982989_0866"/>
<name>A0A1X7FVN4_9HYPH</name>
<evidence type="ECO:0000256" key="4">
    <source>
        <dbReference type="ARBA" id="ARBA00022475"/>
    </source>
</evidence>